<dbReference type="EMBL" id="SOSA01000157">
    <property type="protein sequence ID" value="THC95428.1"/>
    <property type="molecule type" value="Genomic_DNA"/>
</dbReference>
<feature type="compositionally biased region" description="Polar residues" evidence="1">
    <location>
        <begin position="31"/>
        <end position="50"/>
    </location>
</feature>
<feature type="region of interest" description="Disordered" evidence="1">
    <location>
        <begin position="29"/>
        <end position="73"/>
    </location>
</feature>
<sequence length="324" mass="35753">MPGKLKPNPPGEAKQEGLAKYINRMRAVLRRSSTVKSSDGSKVPESGNSGPSQAAAPQNPTAPAQKPPPISSNAPFVISHWGSIQEEKTRALFAKYGLNLEMGDWKSSADTTVLRVAKPIRMRVRRSCHRCQTVFGPDKTCANCQHVRCKSCPRHPSTKPKDHTEAALRAILAQKSQSQGRSQRLTATTAAVAPRRKTKEPVLTLPSRTGGQDLIRKPVRQRSVVVANMFDARNALETHPNWINIQMDILEMLNLLWSHPHEPGESHGKGCDIIAMCARLCTDQAKKYARIVARREGQVAFGFQPDPEIVRKVEERLASVKLTG</sequence>
<evidence type="ECO:0000256" key="1">
    <source>
        <dbReference type="SAM" id="MobiDB-lite"/>
    </source>
</evidence>
<comment type="caution">
    <text evidence="2">The sequence shown here is derived from an EMBL/GenBank/DDBJ whole genome shotgun (WGS) entry which is preliminary data.</text>
</comment>
<feature type="region of interest" description="Disordered" evidence="1">
    <location>
        <begin position="175"/>
        <end position="198"/>
    </location>
</feature>
<feature type="compositionally biased region" description="Low complexity" evidence="1">
    <location>
        <begin position="51"/>
        <end position="64"/>
    </location>
</feature>
<evidence type="ECO:0000313" key="2">
    <source>
        <dbReference type="EMBL" id="THC95428.1"/>
    </source>
</evidence>
<feature type="compositionally biased region" description="Polar residues" evidence="1">
    <location>
        <begin position="175"/>
        <end position="189"/>
    </location>
</feature>
<dbReference type="SUPFAM" id="SSF57903">
    <property type="entry name" value="FYVE/PHD zinc finger"/>
    <property type="match status" value="1"/>
</dbReference>
<evidence type="ECO:0000313" key="3">
    <source>
        <dbReference type="Proteomes" id="UP000308092"/>
    </source>
</evidence>
<proteinExistence type="predicted"/>
<protein>
    <submittedName>
        <fullName evidence="2">Uncharacterized protein</fullName>
    </submittedName>
</protein>
<dbReference type="Proteomes" id="UP000308092">
    <property type="component" value="Unassembled WGS sequence"/>
</dbReference>
<accession>A0A4S3JL83</accession>
<keyword evidence="3" id="KW-1185">Reference proteome</keyword>
<dbReference type="STRING" id="1220188.A0A4S3JL83"/>
<name>A0A4S3JL83_9EURO</name>
<organism evidence="2 3">
    <name type="scientific">Aspergillus tanneri</name>
    <dbReference type="NCBI Taxonomy" id="1220188"/>
    <lineage>
        <taxon>Eukaryota</taxon>
        <taxon>Fungi</taxon>
        <taxon>Dikarya</taxon>
        <taxon>Ascomycota</taxon>
        <taxon>Pezizomycotina</taxon>
        <taxon>Eurotiomycetes</taxon>
        <taxon>Eurotiomycetidae</taxon>
        <taxon>Eurotiales</taxon>
        <taxon>Aspergillaceae</taxon>
        <taxon>Aspergillus</taxon>
        <taxon>Aspergillus subgen. Circumdati</taxon>
    </lineage>
</organism>
<reference evidence="2 3" key="1">
    <citation type="submission" date="2019-03" db="EMBL/GenBank/DDBJ databases">
        <title>The genome sequence of a newly discovered highly antifungal drug resistant Aspergillus species, Aspergillus tanneri NIH 1004.</title>
        <authorList>
            <person name="Mounaud S."/>
            <person name="Singh I."/>
            <person name="Joardar V."/>
            <person name="Pakala S."/>
            <person name="Pakala S."/>
            <person name="Venepally P."/>
            <person name="Hoover J."/>
            <person name="Nierman W."/>
            <person name="Chung J."/>
            <person name="Losada L."/>
        </authorList>
    </citation>
    <scope>NUCLEOTIDE SEQUENCE [LARGE SCALE GENOMIC DNA]</scope>
    <source>
        <strain evidence="2 3">NIH1004</strain>
    </source>
</reference>
<gene>
    <name evidence="2" type="ORF">EYZ11_005070</name>
</gene>
<dbReference type="VEuPathDB" id="FungiDB:EYZ11_005070"/>
<dbReference type="InterPro" id="IPR011011">
    <property type="entry name" value="Znf_FYVE_PHD"/>
</dbReference>
<dbReference type="AlphaFoldDB" id="A0A4S3JL83"/>